<accession>A0A7W5E109</accession>
<name>A0A7W5E109_9BACT</name>
<evidence type="ECO:0000313" key="2">
    <source>
        <dbReference type="EMBL" id="MBB3207799.1"/>
    </source>
</evidence>
<evidence type="ECO:0000256" key="1">
    <source>
        <dbReference type="SAM" id="MobiDB-lite"/>
    </source>
</evidence>
<dbReference type="RefSeq" id="WP_246419970.1">
    <property type="nucleotide sequence ID" value="NZ_JACHXU010000012.1"/>
</dbReference>
<sequence>MTQLTLFSDLTASPVPVSPSISSSSGQSVAPKDCSSAAADAPRATESKSGEQDTLLKLATLIRDGRAQMEAQSRVRSRPIQSIGDLAQSVLLRHDLVARRRAAASASNHSADRVCEEVASTVAASSAAATRVPVVGLAQTPAQVHVAS</sequence>
<comment type="caution">
    <text evidence="2">The sequence shown here is derived from an EMBL/GenBank/DDBJ whole genome shotgun (WGS) entry which is preliminary data.</text>
</comment>
<gene>
    <name evidence="2" type="ORF">FHS27_003626</name>
</gene>
<proteinExistence type="predicted"/>
<protein>
    <submittedName>
        <fullName evidence="2">Uncharacterized protein</fullName>
    </submittedName>
</protein>
<reference evidence="2 3" key="1">
    <citation type="submission" date="2020-08" db="EMBL/GenBank/DDBJ databases">
        <title>Genomic Encyclopedia of Type Strains, Phase III (KMG-III): the genomes of soil and plant-associated and newly described type strains.</title>
        <authorList>
            <person name="Whitman W."/>
        </authorList>
    </citation>
    <scope>NUCLEOTIDE SEQUENCE [LARGE SCALE GENOMIC DNA]</scope>
    <source>
        <strain evidence="2 3">CECT 8075</strain>
    </source>
</reference>
<feature type="compositionally biased region" description="Polar residues" evidence="1">
    <location>
        <begin position="1"/>
        <end position="11"/>
    </location>
</feature>
<keyword evidence="3" id="KW-1185">Reference proteome</keyword>
<evidence type="ECO:0000313" key="3">
    <source>
        <dbReference type="Proteomes" id="UP000536179"/>
    </source>
</evidence>
<dbReference type="EMBL" id="JACHXU010000012">
    <property type="protein sequence ID" value="MBB3207799.1"/>
    <property type="molecule type" value="Genomic_DNA"/>
</dbReference>
<dbReference type="AlphaFoldDB" id="A0A7W5E109"/>
<dbReference type="Proteomes" id="UP000536179">
    <property type="component" value="Unassembled WGS sequence"/>
</dbReference>
<feature type="compositionally biased region" description="Low complexity" evidence="1">
    <location>
        <begin position="13"/>
        <end position="29"/>
    </location>
</feature>
<organism evidence="2 3">
    <name type="scientific">Aporhodopirellula rubra</name>
    <dbReference type="NCBI Taxonomy" id="980271"/>
    <lineage>
        <taxon>Bacteria</taxon>
        <taxon>Pseudomonadati</taxon>
        <taxon>Planctomycetota</taxon>
        <taxon>Planctomycetia</taxon>
        <taxon>Pirellulales</taxon>
        <taxon>Pirellulaceae</taxon>
        <taxon>Aporhodopirellula</taxon>
    </lineage>
</organism>
<feature type="region of interest" description="Disordered" evidence="1">
    <location>
        <begin position="1"/>
        <end position="52"/>
    </location>
</feature>